<dbReference type="InterPro" id="IPR016090">
    <property type="entry name" value="PLA2-like_dom"/>
</dbReference>
<feature type="chain" id="PRO_5045755826" description="Phospholipase A2-like central domain-containing protein" evidence="2">
    <location>
        <begin position="24"/>
        <end position="194"/>
    </location>
</feature>
<dbReference type="Proteomes" id="UP001055125">
    <property type="component" value="Unassembled WGS sequence"/>
</dbReference>
<proteinExistence type="predicted"/>
<organism evidence="4 5">
    <name type="scientific">Methylobacterium iners</name>
    <dbReference type="NCBI Taxonomy" id="418707"/>
    <lineage>
        <taxon>Bacteria</taxon>
        <taxon>Pseudomonadati</taxon>
        <taxon>Pseudomonadota</taxon>
        <taxon>Alphaproteobacteria</taxon>
        <taxon>Hyphomicrobiales</taxon>
        <taxon>Methylobacteriaceae</taxon>
        <taxon>Methylobacterium</taxon>
    </lineage>
</organism>
<gene>
    <name evidence="4" type="ORF">OCOJLMKI_4952</name>
</gene>
<dbReference type="InterPro" id="IPR036444">
    <property type="entry name" value="PLipase_A2_dom_sf"/>
</dbReference>
<sequence>MHHPFLRSVLVVATLLFGQAATAQVVERTPAPALAEEAEPGPPPPLPDLSDPNTRSAESLAEPGIESPIPKSLRSSGTKSGGPANDLNPSGRPQEPPLPGGSPLDAVSGRDLYHGNYCGVGQRGEGLAPTDALDAACQRHDACYAAAGYRSCACDRTLRLDAAIVSERPTVSLQVRQRALSVAEAAEVMGCQAP</sequence>
<evidence type="ECO:0000256" key="1">
    <source>
        <dbReference type="SAM" id="MobiDB-lite"/>
    </source>
</evidence>
<feature type="region of interest" description="Disordered" evidence="1">
    <location>
        <begin position="32"/>
        <end position="106"/>
    </location>
</feature>
<feature type="domain" description="Phospholipase A2-like central" evidence="3">
    <location>
        <begin position="114"/>
        <end position="170"/>
    </location>
</feature>
<dbReference type="Pfam" id="PF00068">
    <property type="entry name" value="Phospholip_A2_1"/>
    <property type="match status" value="1"/>
</dbReference>
<name>A0ABQ4S3P7_9HYPH</name>
<dbReference type="EMBL" id="BPQP01000101">
    <property type="protein sequence ID" value="GJD97719.1"/>
    <property type="molecule type" value="Genomic_DNA"/>
</dbReference>
<feature type="signal peptide" evidence="2">
    <location>
        <begin position="1"/>
        <end position="23"/>
    </location>
</feature>
<reference evidence="4" key="2">
    <citation type="submission" date="2021-08" db="EMBL/GenBank/DDBJ databases">
        <authorList>
            <person name="Tani A."/>
            <person name="Ola A."/>
            <person name="Ogura Y."/>
            <person name="Katsura K."/>
            <person name="Hayashi T."/>
        </authorList>
    </citation>
    <scope>NUCLEOTIDE SEQUENCE</scope>
    <source>
        <strain evidence="4">DSM 19015</strain>
    </source>
</reference>
<dbReference type="Gene3D" id="1.20.90.10">
    <property type="entry name" value="Phospholipase A2 domain"/>
    <property type="match status" value="1"/>
</dbReference>
<keyword evidence="2" id="KW-0732">Signal</keyword>
<protein>
    <recommendedName>
        <fullName evidence="3">Phospholipase A2-like central domain-containing protein</fullName>
    </recommendedName>
</protein>
<evidence type="ECO:0000313" key="4">
    <source>
        <dbReference type="EMBL" id="GJD97719.1"/>
    </source>
</evidence>
<evidence type="ECO:0000256" key="2">
    <source>
        <dbReference type="SAM" id="SignalP"/>
    </source>
</evidence>
<evidence type="ECO:0000313" key="5">
    <source>
        <dbReference type="Proteomes" id="UP001055125"/>
    </source>
</evidence>
<evidence type="ECO:0000259" key="3">
    <source>
        <dbReference type="Pfam" id="PF00068"/>
    </source>
</evidence>
<reference evidence="4" key="1">
    <citation type="journal article" date="2021" name="Front. Microbiol.">
        <title>Comprehensive Comparative Genomics and Phenotyping of Methylobacterium Species.</title>
        <authorList>
            <person name="Alessa O."/>
            <person name="Ogura Y."/>
            <person name="Fujitani Y."/>
            <person name="Takami H."/>
            <person name="Hayashi T."/>
            <person name="Sahin N."/>
            <person name="Tani A."/>
        </authorList>
    </citation>
    <scope>NUCLEOTIDE SEQUENCE</scope>
    <source>
        <strain evidence="4">DSM 19015</strain>
    </source>
</reference>
<accession>A0ABQ4S3P7</accession>
<dbReference type="SUPFAM" id="SSF48619">
    <property type="entry name" value="Phospholipase A2, PLA2"/>
    <property type="match status" value="1"/>
</dbReference>
<dbReference type="RefSeq" id="WP_238246772.1">
    <property type="nucleotide sequence ID" value="NZ_BPQP01000101.1"/>
</dbReference>
<comment type="caution">
    <text evidence="4">The sequence shown here is derived from an EMBL/GenBank/DDBJ whole genome shotgun (WGS) entry which is preliminary data.</text>
</comment>
<keyword evidence="5" id="KW-1185">Reference proteome</keyword>